<dbReference type="SUPFAM" id="SSF53474">
    <property type="entry name" value="alpha/beta-Hydrolases"/>
    <property type="match status" value="2"/>
</dbReference>
<dbReference type="Gene3D" id="3.40.50.1820">
    <property type="entry name" value="alpha/beta hydrolase"/>
    <property type="match status" value="2"/>
</dbReference>
<name>A0A1A9NDC2_9BURK</name>
<dbReference type="InterPro" id="IPR029058">
    <property type="entry name" value="AB_hydrolase_fold"/>
</dbReference>
<dbReference type="Pfam" id="PF12146">
    <property type="entry name" value="Hydrolase_4"/>
    <property type="match status" value="2"/>
</dbReference>
<evidence type="ECO:0000313" key="5">
    <source>
        <dbReference type="Proteomes" id="UP000077961"/>
    </source>
</evidence>
<evidence type="ECO:0000256" key="1">
    <source>
        <dbReference type="ARBA" id="ARBA00022801"/>
    </source>
</evidence>
<gene>
    <name evidence="3" type="ORF">A6V36_15880</name>
    <name evidence="4" type="ORF">A6V37_18820</name>
</gene>
<dbReference type="EMBL" id="LXJZ01000253">
    <property type="protein sequence ID" value="OAJ51503.1"/>
    <property type="molecule type" value="Genomic_DNA"/>
</dbReference>
<sequence>MHPVDFGGHFGWLYEPEPRSGEVGKSGIVICGPLGHEALWLHQTMRSLADRLASQGFAVLRFDYAGTGDSVDTDELVEPSKWTSEAIEAVTFLRQATGAERIALAGFRFGALVAAQAAPAALVDTVALIAPVVSGRLFIREMNVLQRAWIDKTSRHINGDTAPDNAFDVLGHRFSRASIDAISKYDLRRVTSPPANRLLIVHAANQGPSYELGNLYTTLRAEVDSLPFPEYPDAMQPSWQAVLPEATLRSIEEWFAREMAQSPAPLPAAAFDAVPHSAPAWRPVGLDGVVETPVELADGRLFAMLCEPANQQGRSPLVVIANTAATHHVGDGRFNVELARSLARAGIASVRVDAHGIGDSPGARTVANPSLLSYDQLAADTSLAVDWAVERGHPHVAVFGICSGAYLGLHAAIRNPAVAALLLVNLQSFEFPVGFRMCDAATIGSGSTRAHFQAMFRPQKWSQVLRGEVSLRPVLRTLTRYVIDAVGNTATAWAGNANGNAVNKGARARRRMMDLDARGVRVRLLFSPLDHGLDELRLHFGRGGRRLNKLAHASAMVVPNMDHEVLNPAARQRVATLCETFFRQAFANE</sequence>
<proteinExistence type="predicted"/>
<reference evidence="5 6" key="1">
    <citation type="submission" date="2016-04" db="EMBL/GenBank/DDBJ databases">
        <title>Reclassification of Paraburkholderia panaciterrae (Farh et al. 2015) Dobritsa &amp; Samadpour 2016 as a later homotypic synonym of Paraburkholderia ginsengiterrae (Farh et al. 2015) Dobritsa &amp; Samadpour 2016.</title>
        <authorList>
            <person name="Dobritsa A.P."/>
            <person name="Kutumbaka K."/>
            <person name="Samadpour M."/>
        </authorList>
    </citation>
    <scope>NUCLEOTIDE SEQUENCE [LARGE SCALE GENOMIC DNA]</scope>
    <source>
        <strain evidence="4 6">DCY85</strain>
        <strain evidence="3 5">DCY85-1</strain>
    </source>
</reference>
<feature type="domain" description="Serine aminopeptidase S33" evidence="2">
    <location>
        <begin position="336"/>
        <end position="424"/>
    </location>
</feature>
<dbReference type="InterPro" id="IPR022742">
    <property type="entry name" value="Hydrolase_4"/>
</dbReference>
<dbReference type="PANTHER" id="PTHR22946">
    <property type="entry name" value="DIENELACTONE HYDROLASE DOMAIN-CONTAINING PROTEIN-RELATED"/>
    <property type="match status" value="1"/>
</dbReference>
<dbReference type="AlphaFoldDB" id="A0A1A9NDC2"/>
<dbReference type="PANTHER" id="PTHR22946:SF9">
    <property type="entry name" value="POLYKETIDE TRANSFERASE AF380"/>
    <property type="match status" value="1"/>
</dbReference>
<dbReference type="RefSeq" id="WP_064272397.1">
    <property type="nucleotide sequence ID" value="NZ_LXKA01000098.1"/>
</dbReference>
<feature type="domain" description="Serine aminopeptidase S33" evidence="2">
    <location>
        <begin position="45"/>
        <end position="149"/>
    </location>
</feature>
<dbReference type="Proteomes" id="UP000078116">
    <property type="component" value="Unassembled WGS sequence"/>
</dbReference>
<evidence type="ECO:0000313" key="4">
    <source>
        <dbReference type="EMBL" id="OAJ64517.1"/>
    </source>
</evidence>
<keyword evidence="1" id="KW-0378">Hydrolase</keyword>
<protein>
    <recommendedName>
        <fullName evidence="2">Serine aminopeptidase S33 domain-containing protein</fullName>
    </recommendedName>
</protein>
<dbReference type="InterPro" id="IPR050261">
    <property type="entry name" value="FrsA_esterase"/>
</dbReference>
<dbReference type="OrthoDB" id="5379975at2"/>
<dbReference type="EMBL" id="LXKA01000098">
    <property type="protein sequence ID" value="OAJ64517.1"/>
    <property type="molecule type" value="Genomic_DNA"/>
</dbReference>
<dbReference type="STRING" id="1462993.A6V36_15880"/>
<accession>A0A1A9NDC2</accession>
<dbReference type="Proteomes" id="UP000077961">
    <property type="component" value="Unassembled WGS sequence"/>
</dbReference>
<organism evidence="4 6">
    <name type="scientific">Paraburkholderia ginsengiterrae</name>
    <dbReference type="NCBI Taxonomy" id="1462993"/>
    <lineage>
        <taxon>Bacteria</taxon>
        <taxon>Pseudomonadati</taxon>
        <taxon>Pseudomonadota</taxon>
        <taxon>Betaproteobacteria</taxon>
        <taxon>Burkholderiales</taxon>
        <taxon>Burkholderiaceae</taxon>
        <taxon>Paraburkholderia</taxon>
    </lineage>
</organism>
<dbReference type="GO" id="GO:0052689">
    <property type="term" value="F:carboxylic ester hydrolase activity"/>
    <property type="evidence" value="ECO:0007669"/>
    <property type="project" value="UniProtKB-ARBA"/>
</dbReference>
<evidence type="ECO:0000259" key="2">
    <source>
        <dbReference type="Pfam" id="PF12146"/>
    </source>
</evidence>
<keyword evidence="5" id="KW-1185">Reference proteome</keyword>
<comment type="caution">
    <text evidence="4">The sequence shown here is derived from an EMBL/GenBank/DDBJ whole genome shotgun (WGS) entry which is preliminary data.</text>
</comment>
<evidence type="ECO:0000313" key="3">
    <source>
        <dbReference type="EMBL" id="OAJ51503.1"/>
    </source>
</evidence>
<evidence type="ECO:0000313" key="6">
    <source>
        <dbReference type="Proteomes" id="UP000078116"/>
    </source>
</evidence>